<sequence>MSFFISDAIADAAPAASAVPDPLASLILPIGLVVLFYFFLIRPQSKRQKEHKQMVSDLQKGEEVITSGGILGKITSVNDSFVTLEIAKDTSLNIQKSAVQTIMPKGTIKEQAS</sequence>
<evidence type="ECO:0000313" key="10">
    <source>
        <dbReference type="EMBL" id="VAW51757.1"/>
    </source>
</evidence>
<evidence type="ECO:0000256" key="6">
    <source>
        <dbReference type="ARBA" id="ARBA00022989"/>
    </source>
</evidence>
<keyword evidence="2" id="KW-0813">Transport</keyword>
<organism evidence="10">
    <name type="scientific">hydrothermal vent metagenome</name>
    <dbReference type="NCBI Taxonomy" id="652676"/>
    <lineage>
        <taxon>unclassified sequences</taxon>
        <taxon>metagenomes</taxon>
        <taxon>ecological metagenomes</taxon>
    </lineage>
</organism>
<proteinExistence type="predicted"/>
<dbReference type="EMBL" id="UOFD01000035">
    <property type="protein sequence ID" value="VAW51757.1"/>
    <property type="molecule type" value="Genomic_DNA"/>
</dbReference>
<evidence type="ECO:0000256" key="5">
    <source>
        <dbReference type="ARBA" id="ARBA00022927"/>
    </source>
</evidence>
<protein>
    <submittedName>
        <fullName evidence="10">Protein translocase subunit YajC</fullName>
    </submittedName>
</protein>
<dbReference type="SMART" id="SM01323">
    <property type="entry name" value="YajC"/>
    <property type="match status" value="1"/>
</dbReference>
<dbReference type="PANTHER" id="PTHR33909:SF1">
    <property type="entry name" value="SEC TRANSLOCON ACCESSORY COMPLEX SUBUNIT YAJC"/>
    <property type="match status" value="1"/>
</dbReference>
<dbReference type="AlphaFoldDB" id="A0A3B0WMD8"/>
<reference evidence="10" key="1">
    <citation type="submission" date="2018-06" db="EMBL/GenBank/DDBJ databases">
        <authorList>
            <person name="Zhirakovskaya E."/>
        </authorList>
    </citation>
    <scope>NUCLEOTIDE SEQUENCE</scope>
</reference>
<keyword evidence="5" id="KW-0653">Protein transport</keyword>
<evidence type="ECO:0000256" key="8">
    <source>
        <dbReference type="ARBA" id="ARBA00023136"/>
    </source>
</evidence>
<keyword evidence="6 9" id="KW-1133">Transmembrane helix</keyword>
<evidence type="ECO:0000256" key="2">
    <source>
        <dbReference type="ARBA" id="ARBA00022448"/>
    </source>
</evidence>
<evidence type="ECO:0000256" key="3">
    <source>
        <dbReference type="ARBA" id="ARBA00022475"/>
    </source>
</evidence>
<evidence type="ECO:0000256" key="4">
    <source>
        <dbReference type="ARBA" id="ARBA00022692"/>
    </source>
</evidence>
<dbReference type="PANTHER" id="PTHR33909">
    <property type="entry name" value="SEC TRANSLOCON ACCESSORY COMPLEX SUBUNIT YAJC"/>
    <property type="match status" value="1"/>
</dbReference>
<evidence type="ECO:0000256" key="9">
    <source>
        <dbReference type="SAM" id="Phobius"/>
    </source>
</evidence>
<keyword evidence="3" id="KW-1003">Cell membrane</keyword>
<dbReference type="Pfam" id="PF02699">
    <property type="entry name" value="YajC"/>
    <property type="match status" value="1"/>
</dbReference>
<keyword evidence="4 9" id="KW-0812">Transmembrane</keyword>
<evidence type="ECO:0000256" key="7">
    <source>
        <dbReference type="ARBA" id="ARBA00023010"/>
    </source>
</evidence>
<dbReference type="NCBIfam" id="TIGR00739">
    <property type="entry name" value="yajC"/>
    <property type="match status" value="1"/>
</dbReference>
<evidence type="ECO:0000256" key="1">
    <source>
        <dbReference type="ARBA" id="ARBA00004162"/>
    </source>
</evidence>
<name>A0A3B0WMD8_9ZZZZ</name>
<gene>
    <name evidence="10" type="ORF">MNBD_GAMMA06-1523</name>
</gene>
<accession>A0A3B0WMD8</accession>
<dbReference type="PRINTS" id="PR01853">
    <property type="entry name" value="YAJCTRNLCASE"/>
</dbReference>
<dbReference type="GO" id="GO:0015031">
    <property type="term" value="P:protein transport"/>
    <property type="evidence" value="ECO:0007669"/>
    <property type="project" value="UniProtKB-KW"/>
</dbReference>
<keyword evidence="7" id="KW-0811">Translocation</keyword>
<keyword evidence="8 9" id="KW-0472">Membrane</keyword>
<comment type="subcellular location">
    <subcellularLocation>
        <location evidence="1">Cell membrane</location>
        <topology evidence="1">Single-pass membrane protein</topology>
    </subcellularLocation>
</comment>
<feature type="transmembrane region" description="Helical" evidence="9">
    <location>
        <begin position="23"/>
        <end position="41"/>
    </location>
</feature>
<dbReference type="InterPro" id="IPR003849">
    <property type="entry name" value="Preprotein_translocase_YajC"/>
</dbReference>
<dbReference type="GO" id="GO:0005886">
    <property type="term" value="C:plasma membrane"/>
    <property type="evidence" value="ECO:0007669"/>
    <property type="project" value="UniProtKB-SubCell"/>
</dbReference>